<evidence type="ECO:0000313" key="2">
    <source>
        <dbReference type="EMBL" id="MFC4333741.1"/>
    </source>
</evidence>
<protein>
    <submittedName>
        <fullName evidence="2">DUF3499 domain-containing protein</fullName>
    </submittedName>
</protein>
<dbReference type="Pfam" id="PF12005">
    <property type="entry name" value="DUF3499"/>
    <property type="match status" value="1"/>
</dbReference>
<dbReference type="InterPro" id="IPR021888">
    <property type="entry name" value="DUF3499"/>
</dbReference>
<dbReference type="EMBL" id="JBHSDK010000001">
    <property type="protein sequence ID" value="MFC4333741.1"/>
    <property type="molecule type" value="Genomic_DNA"/>
</dbReference>
<gene>
    <name evidence="2" type="ORF">ACFPET_00820</name>
</gene>
<reference evidence="3" key="1">
    <citation type="journal article" date="2019" name="Int. J. Syst. Evol. Microbiol.">
        <title>The Global Catalogue of Microorganisms (GCM) 10K type strain sequencing project: providing services to taxonomists for standard genome sequencing and annotation.</title>
        <authorList>
            <consortium name="The Broad Institute Genomics Platform"/>
            <consortium name="The Broad Institute Genome Sequencing Center for Infectious Disease"/>
            <person name="Wu L."/>
            <person name="Ma J."/>
        </authorList>
    </citation>
    <scope>NUCLEOTIDE SEQUENCE [LARGE SCALE GENOMIC DNA]</scope>
    <source>
        <strain evidence="3">IBRC-M 10908</strain>
    </source>
</reference>
<evidence type="ECO:0000256" key="1">
    <source>
        <dbReference type="SAM" id="MobiDB-lite"/>
    </source>
</evidence>
<proteinExistence type="predicted"/>
<keyword evidence="3" id="KW-1185">Reference proteome</keyword>
<sequence>MRSDRRCSRNGCRQPAVATLTYIYADSTAVVGPLATAREPHSYDLCSLHAGRLTAPRGWELVRHKGDYDAPMPTDDDLVALANAVREAAGGEPENMDEEPASETERPMPRRGEPTIRGHLRVVQAEDDQRR</sequence>
<evidence type="ECO:0000313" key="3">
    <source>
        <dbReference type="Proteomes" id="UP001595823"/>
    </source>
</evidence>
<feature type="region of interest" description="Disordered" evidence="1">
    <location>
        <begin position="88"/>
        <end position="131"/>
    </location>
</feature>
<dbReference type="Proteomes" id="UP001595823">
    <property type="component" value="Unassembled WGS sequence"/>
</dbReference>
<accession>A0ABV8TT85</accession>
<organism evidence="2 3">
    <name type="scientific">Salininema proteolyticum</name>
    <dbReference type="NCBI Taxonomy" id="1607685"/>
    <lineage>
        <taxon>Bacteria</taxon>
        <taxon>Bacillati</taxon>
        <taxon>Actinomycetota</taxon>
        <taxon>Actinomycetes</taxon>
        <taxon>Glycomycetales</taxon>
        <taxon>Glycomycetaceae</taxon>
        <taxon>Salininema</taxon>
    </lineage>
</organism>
<name>A0ABV8TT85_9ACTN</name>
<feature type="compositionally biased region" description="Basic and acidic residues" evidence="1">
    <location>
        <begin position="103"/>
        <end position="116"/>
    </location>
</feature>
<dbReference type="RefSeq" id="WP_380617475.1">
    <property type="nucleotide sequence ID" value="NZ_JBHSDK010000001.1"/>
</dbReference>
<comment type="caution">
    <text evidence="2">The sequence shown here is derived from an EMBL/GenBank/DDBJ whole genome shotgun (WGS) entry which is preliminary data.</text>
</comment>